<comment type="caution">
    <text evidence="4">The sequence shown here is derived from an EMBL/GenBank/DDBJ whole genome shotgun (WGS) entry which is preliminary data.</text>
</comment>
<sequence>MIKTSGLTFQYDERDMVFNFPDISLGPSENLLILGKSGVGKTTFLHLLAGLLTPLEGKVEIEGISIHSLSNRKMDRFRGQNIGLVFQKNHAIQSLNVFENLQARLFFANKAISNTIISDLLEQLDIIDCQSKKVRELSEGQLQRLGIAMSVIHRPQLILADEPTSSLDDDNCEAVIQLLIDQATANNANLIVITHDGRIQPLFQNSLTL</sequence>
<proteinExistence type="predicted"/>
<name>A0A444VJJ8_9FLAO</name>
<dbReference type="PROSITE" id="PS50893">
    <property type="entry name" value="ABC_TRANSPORTER_2"/>
    <property type="match status" value="1"/>
</dbReference>
<dbReference type="InterPro" id="IPR003593">
    <property type="entry name" value="AAA+_ATPase"/>
</dbReference>
<dbReference type="SMART" id="SM00382">
    <property type="entry name" value="AAA"/>
    <property type="match status" value="1"/>
</dbReference>
<dbReference type="Pfam" id="PF00005">
    <property type="entry name" value="ABC_tran"/>
    <property type="match status" value="1"/>
</dbReference>
<organism evidence="4 5">
    <name type="scientific">Flagellimonas olearia</name>
    <dbReference type="NCBI Taxonomy" id="552546"/>
    <lineage>
        <taxon>Bacteria</taxon>
        <taxon>Pseudomonadati</taxon>
        <taxon>Bacteroidota</taxon>
        <taxon>Flavobacteriia</taxon>
        <taxon>Flavobacteriales</taxon>
        <taxon>Flavobacteriaceae</taxon>
        <taxon>Flagellimonas</taxon>
    </lineage>
</organism>
<dbReference type="EMBL" id="JJMP01000008">
    <property type="protein sequence ID" value="RYC50914.1"/>
    <property type="molecule type" value="Genomic_DNA"/>
</dbReference>
<keyword evidence="1" id="KW-0547">Nucleotide-binding</keyword>
<dbReference type="RefSeq" id="WP_207211125.1">
    <property type="nucleotide sequence ID" value="NZ_ML142912.1"/>
</dbReference>
<keyword evidence="5" id="KW-1185">Reference proteome</keyword>
<keyword evidence="2 4" id="KW-0067">ATP-binding</keyword>
<dbReference type="GO" id="GO:0005886">
    <property type="term" value="C:plasma membrane"/>
    <property type="evidence" value="ECO:0007669"/>
    <property type="project" value="TreeGrafter"/>
</dbReference>
<reference evidence="4 5" key="1">
    <citation type="submission" date="2014-04" db="EMBL/GenBank/DDBJ databases">
        <title>Whole genome of Muricauda olearia.</title>
        <authorList>
            <person name="Zhang X.-H."/>
            <person name="Tang K."/>
        </authorList>
    </citation>
    <scope>NUCLEOTIDE SEQUENCE [LARGE SCALE GENOMIC DNA]</scope>
    <source>
        <strain evidence="4 5">Th120</strain>
    </source>
</reference>
<dbReference type="Gene3D" id="3.40.50.300">
    <property type="entry name" value="P-loop containing nucleotide triphosphate hydrolases"/>
    <property type="match status" value="1"/>
</dbReference>
<feature type="domain" description="ABC transporter" evidence="3">
    <location>
        <begin position="2"/>
        <end position="209"/>
    </location>
</feature>
<dbReference type="AlphaFoldDB" id="A0A444VJJ8"/>
<evidence type="ECO:0000256" key="1">
    <source>
        <dbReference type="ARBA" id="ARBA00022741"/>
    </source>
</evidence>
<dbReference type="PANTHER" id="PTHR24220">
    <property type="entry name" value="IMPORT ATP-BINDING PROTEIN"/>
    <property type="match status" value="1"/>
</dbReference>
<protein>
    <submittedName>
        <fullName evidence="4">ABC transporter ATP-binding protein</fullName>
    </submittedName>
</protein>
<evidence type="ECO:0000313" key="5">
    <source>
        <dbReference type="Proteomes" id="UP000290261"/>
    </source>
</evidence>
<dbReference type="InterPro" id="IPR027417">
    <property type="entry name" value="P-loop_NTPase"/>
</dbReference>
<dbReference type="PANTHER" id="PTHR24220:SF659">
    <property type="entry name" value="TRANSPORTER, PUTATIVE-RELATED"/>
    <property type="match status" value="1"/>
</dbReference>
<dbReference type="InterPro" id="IPR015854">
    <property type="entry name" value="ABC_transpr_LolD-like"/>
</dbReference>
<dbReference type="Proteomes" id="UP000290261">
    <property type="component" value="Unassembled WGS sequence"/>
</dbReference>
<dbReference type="SUPFAM" id="SSF52540">
    <property type="entry name" value="P-loop containing nucleoside triphosphate hydrolases"/>
    <property type="match status" value="1"/>
</dbReference>
<gene>
    <name evidence="4" type="ORF">DN53_17545</name>
</gene>
<evidence type="ECO:0000313" key="4">
    <source>
        <dbReference type="EMBL" id="RYC50914.1"/>
    </source>
</evidence>
<dbReference type="GO" id="GO:0016887">
    <property type="term" value="F:ATP hydrolysis activity"/>
    <property type="evidence" value="ECO:0007669"/>
    <property type="project" value="InterPro"/>
</dbReference>
<dbReference type="GO" id="GO:0022857">
    <property type="term" value="F:transmembrane transporter activity"/>
    <property type="evidence" value="ECO:0007669"/>
    <property type="project" value="TreeGrafter"/>
</dbReference>
<dbReference type="GO" id="GO:0005524">
    <property type="term" value="F:ATP binding"/>
    <property type="evidence" value="ECO:0007669"/>
    <property type="project" value="UniProtKB-KW"/>
</dbReference>
<dbReference type="InterPro" id="IPR003439">
    <property type="entry name" value="ABC_transporter-like_ATP-bd"/>
</dbReference>
<accession>A0A444VJJ8</accession>
<evidence type="ECO:0000259" key="3">
    <source>
        <dbReference type="PROSITE" id="PS50893"/>
    </source>
</evidence>
<evidence type="ECO:0000256" key="2">
    <source>
        <dbReference type="ARBA" id="ARBA00022840"/>
    </source>
</evidence>